<organism evidence="1 2">
    <name type="scientific">Neobacillus mesonae</name>
    <dbReference type="NCBI Taxonomy" id="1193713"/>
    <lineage>
        <taxon>Bacteria</taxon>
        <taxon>Bacillati</taxon>
        <taxon>Bacillota</taxon>
        <taxon>Bacilli</taxon>
        <taxon>Bacillales</taxon>
        <taxon>Bacillaceae</taxon>
        <taxon>Neobacillus</taxon>
    </lineage>
</organism>
<gene>
    <name evidence="1" type="ORF">CHR53_07175</name>
</gene>
<dbReference type="AlphaFoldDB" id="A0A3T0HVA4"/>
<proteinExistence type="predicted"/>
<evidence type="ECO:0000313" key="1">
    <source>
        <dbReference type="EMBL" id="AZU61051.1"/>
    </source>
</evidence>
<reference evidence="1 2" key="1">
    <citation type="submission" date="2017-07" db="EMBL/GenBank/DDBJ databases">
        <title>The complete genome sequence of Bacillus mesonae strain H20-5, an efficient strain improving plant abiotic stress resistance.</title>
        <authorList>
            <person name="Kim S.Y."/>
            <person name="Song H."/>
            <person name="Sang M.K."/>
            <person name="Weon H.-Y."/>
            <person name="Song J."/>
        </authorList>
    </citation>
    <scope>NUCLEOTIDE SEQUENCE [LARGE SCALE GENOMIC DNA]</scope>
    <source>
        <strain evidence="1 2">H20-5</strain>
    </source>
</reference>
<name>A0A3T0HVA4_9BACI</name>
<dbReference type="KEGG" id="nmk:CHR53_07175"/>
<evidence type="ECO:0000313" key="2">
    <source>
        <dbReference type="Proteomes" id="UP000282892"/>
    </source>
</evidence>
<dbReference type="EMBL" id="CP022572">
    <property type="protein sequence ID" value="AZU61051.1"/>
    <property type="molecule type" value="Genomic_DNA"/>
</dbReference>
<dbReference type="Proteomes" id="UP000282892">
    <property type="component" value="Chromosome"/>
</dbReference>
<keyword evidence="2" id="KW-1185">Reference proteome</keyword>
<protein>
    <submittedName>
        <fullName evidence="1">Uncharacterized protein</fullName>
    </submittedName>
</protein>
<sequence>MTRCGVCNHDLNMGHVLYHKLEDDGTITSYHIACGGKTKDIEPCEDCGQHRLLCDECKES</sequence>
<accession>A0A3T0HVA4</accession>